<keyword evidence="7" id="KW-0408">Iron</keyword>
<comment type="subcellular location">
    <subcellularLocation>
        <location evidence="2">Membrane</location>
    </subcellularLocation>
</comment>
<comment type="similarity">
    <text evidence="3">Belongs to the cytochrome P450 family.</text>
</comment>
<sequence>MRREEICIFVESIKQDAREGVSIDLSTKISSSTAEMSCRMVFGRKYKDKDFNEKGFKHVLKEVMKLFVAPNLGEYFPVLQKFDLQ</sequence>
<dbReference type="GO" id="GO:0016020">
    <property type="term" value="C:membrane"/>
    <property type="evidence" value="ECO:0007669"/>
    <property type="project" value="UniProtKB-SubCell"/>
</dbReference>
<dbReference type="Gene3D" id="1.10.630.10">
    <property type="entry name" value="Cytochrome P450"/>
    <property type="match status" value="1"/>
</dbReference>
<evidence type="ECO:0000256" key="4">
    <source>
        <dbReference type="ARBA" id="ARBA00022617"/>
    </source>
</evidence>
<accession>A0AAV6WRP7</accession>
<proteinExistence type="inferred from homology"/>
<evidence type="ECO:0000256" key="3">
    <source>
        <dbReference type="ARBA" id="ARBA00010617"/>
    </source>
</evidence>
<dbReference type="AlphaFoldDB" id="A0AAV6WRP7"/>
<dbReference type="InterPro" id="IPR036396">
    <property type="entry name" value="Cyt_P450_sf"/>
</dbReference>
<evidence type="ECO:0000256" key="1">
    <source>
        <dbReference type="ARBA" id="ARBA00001971"/>
    </source>
</evidence>
<keyword evidence="5" id="KW-0479">Metal-binding</keyword>
<organism evidence="10 11">
    <name type="scientific">Buddleja alternifolia</name>
    <dbReference type="NCBI Taxonomy" id="168488"/>
    <lineage>
        <taxon>Eukaryota</taxon>
        <taxon>Viridiplantae</taxon>
        <taxon>Streptophyta</taxon>
        <taxon>Embryophyta</taxon>
        <taxon>Tracheophyta</taxon>
        <taxon>Spermatophyta</taxon>
        <taxon>Magnoliopsida</taxon>
        <taxon>eudicotyledons</taxon>
        <taxon>Gunneridae</taxon>
        <taxon>Pentapetalae</taxon>
        <taxon>asterids</taxon>
        <taxon>lamiids</taxon>
        <taxon>Lamiales</taxon>
        <taxon>Scrophulariaceae</taxon>
        <taxon>Buddlejeae</taxon>
        <taxon>Buddleja</taxon>
    </lineage>
</organism>
<dbReference type="GO" id="GO:0020037">
    <property type="term" value="F:heme binding"/>
    <property type="evidence" value="ECO:0007669"/>
    <property type="project" value="InterPro"/>
</dbReference>
<dbReference type="PANTHER" id="PTHR47943">
    <property type="entry name" value="CYTOCHROME P450 93A3-LIKE"/>
    <property type="match status" value="1"/>
</dbReference>
<evidence type="ECO:0000256" key="9">
    <source>
        <dbReference type="ARBA" id="ARBA00023136"/>
    </source>
</evidence>
<comment type="cofactor">
    <cofactor evidence="1">
        <name>heme</name>
        <dbReference type="ChEBI" id="CHEBI:30413"/>
    </cofactor>
</comment>
<dbReference type="GO" id="GO:0016705">
    <property type="term" value="F:oxidoreductase activity, acting on paired donors, with incorporation or reduction of molecular oxygen"/>
    <property type="evidence" value="ECO:0007669"/>
    <property type="project" value="InterPro"/>
</dbReference>
<keyword evidence="11" id="KW-1185">Reference proteome</keyword>
<dbReference type="PANTHER" id="PTHR47943:SF2">
    <property type="entry name" value="CYTOCHROME P450"/>
    <property type="match status" value="1"/>
</dbReference>
<dbReference type="SUPFAM" id="SSF48264">
    <property type="entry name" value="Cytochrome P450"/>
    <property type="match status" value="1"/>
</dbReference>
<dbReference type="InterPro" id="IPR001128">
    <property type="entry name" value="Cyt_P450"/>
</dbReference>
<evidence type="ECO:0000256" key="7">
    <source>
        <dbReference type="ARBA" id="ARBA00023004"/>
    </source>
</evidence>
<keyword evidence="4" id="KW-0349">Heme</keyword>
<keyword evidence="9" id="KW-0472">Membrane</keyword>
<reference evidence="10" key="1">
    <citation type="submission" date="2019-10" db="EMBL/GenBank/DDBJ databases">
        <authorList>
            <person name="Zhang R."/>
            <person name="Pan Y."/>
            <person name="Wang J."/>
            <person name="Ma R."/>
            <person name="Yu S."/>
        </authorList>
    </citation>
    <scope>NUCLEOTIDE SEQUENCE</scope>
    <source>
        <strain evidence="10">LA-IB0</strain>
        <tissue evidence="10">Leaf</tissue>
    </source>
</reference>
<keyword evidence="8" id="KW-0503">Monooxygenase</keyword>
<protein>
    <submittedName>
        <fullName evidence="10">Uncharacterized protein</fullName>
    </submittedName>
</protein>
<name>A0AAV6WRP7_9LAMI</name>
<dbReference type="GO" id="GO:0004497">
    <property type="term" value="F:monooxygenase activity"/>
    <property type="evidence" value="ECO:0007669"/>
    <property type="project" value="UniProtKB-KW"/>
</dbReference>
<dbReference type="Pfam" id="PF00067">
    <property type="entry name" value="p450"/>
    <property type="match status" value="1"/>
</dbReference>
<gene>
    <name evidence="10" type="ORF">BUALT_Bualt11G0011600</name>
</gene>
<dbReference type="GO" id="GO:0005506">
    <property type="term" value="F:iron ion binding"/>
    <property type="evidence" value="ECO:0007669"/>
    <property type="project" value="InterPro"/>
</dbReference>
<evidence type="ECO:0000256" key="6">
    <source>
        <dbReference type="ARBA" id="ARBA00023002"/>
    </source>
</evidence>
<evidence type="ECO:0000256" key="5">
    <source>
        <dbReference type="ARBA" id="ARBA00022723"/>
    </source>
</evidence>
<evidence type="ECO:0000256" key="8">
    <source>
        <dbReference type="ARBA" id="ARBA00023033"/>
    </source>
</evidence>
<keyword evidence="6" id="KW-0560">Oxidoreductase</keyword>
<evidence type="ECO:0000313" key="11">
    <source>
        <dbReference type="Proteomes" id="UP000826271"/>
    </source>
</evidence>
<comment type="caution">
    <text evidence="10">The sequence shown here is derived from an EMBL/GenBank/DDBJ whole genome shotgun (WGS) entry which is preliminary data.</text>
</comment>
<dbReference type="EMBL" id="WHWC01000011">
    <property type="protein sequence ID" value="KAG8373319.1"/>
    <property type="molecule type" value="Genomic_DNA"/>
</dbReference>
<dbReference type="Proteomes" id="UP000826271">
    <property type="component" value="Unassembled WGS sequence"/>
</dbReference>
<evidence type="ECO:0000256" key="2">
    <source>
        <dbReference type="ARBA" id="ARBA00004370"/>
    </source>
</evidence>
<evidence type="ECO:0000313" key="10">
    <source>
        <dbReference type="EMBL" id="KAG8373319.1"/>
    </source>
</evidence>